<comment type="pathway">
    <text evidence="2">Protein modification; peptidyl-diphthamide biosynthesis.</text>
</comment>
<protein>
    <submittedName>
        <fullName evidence="9">Diphthamide_syn-domain-containing protein</fullName>
    </submittedName>
</protein>
<sequence>MSGPPQLIFDDGSRIMAEAEEVEEERQQQQITDNQTATTTTPTLRGTIPLDTYYEINRISYEIIQKLIVNVDSSSDPLSSSSGRQGDGYDNVKQQVTKEETTTPVDGTNGPKILRIALQFPDELLIDSPDVCWLLEDQIKLDILKLDLDTAYNNSNSKCILPFCFVLGDTTVNSCCPDEVAAYHLNATILIHYGHACLSPTSNLPIIYSFGKRLFNIENAIQEFEIERRRLKKNQIQQQNEESNDNEKKKKGNKFLILYQVGYHHAMEELQDQWMMKVNEGANVDDSDDENSFLVVAAEIPVPSQQKQSQLQRKRLLKKKKSSSSCCSSSSRQQSDTSDTETATTTVTAATITCCQQSDDTDTDNTATTITTNDDGDGGGGRGCCGNNNSTNNNACNRSSDDDPLLDVSVPENDNENESEDNSDDNNLDNEGSASSSSSVPSSLVLGGLVLPSKHFQTWNQLQDYTIIFIMANPKKDMDYCLDDITTPQQRQYANTMLCLLSLPNSSDNISHWIYSPETETTAIEETEVVDNKKPPPSLMTNIQPSTSIQRQLNRRYYLIQKAKDSQTFGILVSNLSQQYLVDVVKSIQHLLKNNDKSSYTFAVGKINPNKLANFAEIDMFVLVACQENSLLDKERNEYGATPVITPYELQISLGIKEWGGGSNSNTHNIEQQGQQQEIYSLNCQDIIVDTNTNGGGGKYVSSSRKNTTTNLDLINLPGKGQVMEYNSTASEFLKKREYQGLKSNIGKTNIEIATKGLNGIASDYSSNSKYKYK</sequence>
<evidence type="ECO:0000256" key="7">
    <source>
        <dbReference type="SAM" id="Coils"/>
    </source>
</evidence>
<dbReference type="InterPro" id="IPR042265">
    <property type="entry name" value="DPH1/DPH2_3"/>
</dbReference>
<feature type="region of interest" description="Disordered" evidence="8">
    <location>
        <begin position="75"/>
        <end position="107"/>
    </location>
</feature>
<dbReference type="GO" id="GO:0046872">
    <property type="term" value="F:metal ion binding"/>
    <property type="evidence" value="ECO:0007669"/>
    <property type="project" value="UniProtKB-KW"/>
</dbReference>
<feature type="compositionally biased region" description="Low complexity" evidence="8">
    <location>
        <begin position="429"/>
        <end position="442"/>
    </location>
</feature>
<dbReference type="FunCoup" id="A0A1E7EP01">
    <property type="interactions" value="95"/>
</dbReference>
<dbReference type="Gene3D" id="3.40.50.11860">
    <property type="entry name" value="Diphthamide synthesis DPH1/DPH2 domain 3"/>
    <property type="match status" value="1"/>
</dbReference>
<gene>
    <name evidence="9" type="ORF">FRACYDRAFT_250679</name>
</gene>
<dbReference type="UniPathway" id="UPA00559"/>
<evidence type="ECO:0000256" key="6">
    <source>
        <dbReference type="ARBA" id="ARBA00023014"/>
    </source>
</evidence>
<keyword evidence="7" id="KW-0175">Coiled coil</keyword>
<dbReference type="GO" id="GO:0051536">
    <property type="term" value="F:iron-sulfur cluster binding"/>
    <property type="evidence" value="ECO:0007669"/>
    <property type="project" value="UniProtKB-KW"/>
</dbReference>
<keyword evidence="5" id="KW-0408">Iron</keyword>
<evidence type="ECO:0000256" key="5">
    <source>
        <dbReference type="ARBA" id="ARBA00023004"/>
    </source>
</evidence>
<dbReference type="PANTHER" id="PTHR10762:SF2">
    <property type="entry name" value="2-(3-AMINO-3-CARBOXYPROPYL)HISTIDINE SYNTHASE SUBUNIT 2"/>
    <property type="match status" value="1"/>
</dbReference>
<feature type="compositionally biased region" description="Low complexity" evidence="8">
    <location>
        <begin position="323"/>
        <end position="341"/>
    </location>
</feature>
<feature type="compositionally biased region" description="Low complexity" evidence="8">
    <location>
        <begin position="28"/>
        <end position="43"/>
    </location>
</feature>
<keyword evidence="4" id="KW-0479">Metal-binding</keyword>
<feature type="compositionally biased region" description="Low complexity" evidence="8">
    <location>
        <begin position="357"/>
        <end position="373"/>
    </location>
</feature>
<feature type="coiled-coil region" evidence="7">
    <location>
        <begin position="214"/>
        <end position="246"/>
    </location>
</feature>
<feature type="region of interest" description="Disordered" evidence="8">
    <location>
        <begin position="322"/>
        <end position="341"/>
    </location>
</feature>
<dbReference type="SFLD" id="SFLDS00032">
    <property type="entry name" value="Radical_SAM_3-amino-3-carboxyp"/>
    <property type="match status" value="1"/>
</dbReference>
<dbReference type="FunFam" id="3.40.50.11860:FF:000001">
    <property type="entry name" value="2-(3-amino-3-carboxypropyl)histidine synthase subunit 2"/>
    <property type="match status" value="1"/>
</dbReference>
<dbReference type="KEGG" id="fcy:FRACYDRAFT_250679"/>
<accession>A0A1E7EP01</accession>
<dbReference type="Gene3D" id="3.40.50.11840">
    <property type="entry name" value="Diphthamide synthesis DPH1/DPH2 domain 1"/>
    <property type="match status" value="1"/>
</dbReference>
<dbReference type="Proteomes" id="UP000095751">
    <property type="component" value="Unassembled WGS sequence"/>
</dbReference>
<name>A0A1E7EP01_9STRA</name>
<evidence type="ECO:0000256" key="4">
    <source>
        <dbReference type="ARBA" id="ARBA00022723"/>
    </source>
</evidence>
<dbReference type="PANTHER" id="PTHR10762">
    <property type="entry name" value="DIPHTHAMIDE BIOSYNTHESIS PROTEIN"/>
    <property type="match status" value="1"/>
</dbReference>
<evidence type="ECO:0000256" key="8">
    <source>
        <dbReference type="SAM" id="MobiDB-lite"/>
    </source>
</evidence>
<feature type="region of interest" description="Disordered" evidence="8">
    <location>
        <begin position="357"/>
        <end position="442"/>
    </location>
</feature>
<dbReference type="EMBL" id="KV784384">
    <property type="protein sequence ID" value="OEU07661.1"/>
    <property type="molecule type" value="Genomic_DNA"/>
</dbReference>
<evidence type="ECO:0000256" key="1">
    <source>
        <dbReference type="ARBA" id="ARBA00001966"/>
    </source>
</evidence>
<dbReference type="OrthoDB" id="449241at2759"/>
<evidence type="ECO:0000313" key="9">
    <source>
        <dbReference type="EMBL" id="OEU07661.1"/>
    </source>
</evidence>
<comment type="similarity">
    <text evidence="3">Belongs to the DPH1/DPH2 family. DPH2 subfamily.</text>
</comment>
<feature type="compositionally biased region" description="Acidic residues" evidence="8">
    <location>
        <begin position="413"/>
        <end position="428"/>
    </location>
</feature>
<proteinExistence type="inferred from homology"/>
<dbReference type="InterPro" id="IPR016435">
    <property type="entry name" value="DPH1/DPH2"/>
</dbReference>
<evidence type="ECO:0000313" key="10">
    <source>
        <dbReference type="Proteomes" id="UP000095751"/>
    </source>
</evidence>
<dbReference type="AlphaFoldDB" id="A0A1E7EP01"/>
<keyword evidence="10" id="KW-1185">Reference proteome</keyword>
<dbReference type="GO" id="GO:0017183">
    <property type="term" value="P:protein histidyl modification to diphthamide"/>
    <property type="evidence" value="ECO:0007669"/>
    <property type="project" value="UniProtKB-UniPathway"/>
</dbReference>
<evidence type="ECO:0000256" key="3">
    <source>
        <dbReference type="ARBA" id="ARBA00006179"/>
    </source>
</evidence>
<organism evidence="9 10">
    <name type="scientific">Fragilariopsis cylindrus CCMP1102</name>
    <dbReference type="NCBI Taxonomy" id="635003"/>
    <lineage>
        <taxon>Eukaryota</taxon>
        <taxon>Sar</taxon>
        <taxon>Stramenopiles</taxon>
        <taxon>Ochrophyta</taxon>
        <taxon>Bacillariophyta</taxon>
        <taxon>Bacillariophyceae</taxon>
        <taxon>Bacillariophycidae</taxon>
        <taxon>Bacillariales</taxon>
        <taxon>Bacillariaceae</taxon>
        <taxon>Fragilariopsis</taxon>
    </lineage>
</organism>
<dbReference type="InParanoid" id="A0A1E7EP01"/>
<feature type="region of interest" description="Disordered" evidence="8">
    <location>
        <begin position="23"/>
        <end position="43"/>
    </location>
</feature>
<dbReference type="NCBIfam" id="TIGR00322">
    <property type="entry name" value="diphth2_R"/>
    <property type="match status" value="2"/>
</dbReference>
<keyword evidence="6" id="KW-0411">Iron-sulfur</keyword>
<comment type="cofactor">
    <cofactor evidence="1">
        <name>[4Fe-4S] cluster</name>
        <dbReference type="ChEBI" id="CHEBI:49883"/>
    </cofactor>
</comment>
<reference evidence="9 10" key="1">
    <citation type="submission" date="2016-09" db="EMBL/GenBank/DDBJ databases">
        <title>Extensive genetic diversity and differential bi-allelic expression allows diatom success in the polar Southern Ocean.</title>
        <authorList>
            <consortium name="DOE Joint Genome Institute"/>
            <person name="Mock T."/>
            <person name="Otillar R.P."/>
            <person name="Strauss J."/>
            <person name="Dupont C."/>
            <person name="Frickenhaus S."/>
            <person name="Maumus F."/>
            <person name="Mcmullan M."/>
            <person name="Sanges R."/>
            <person name="Schmutz J."/>
            <person name="Toseland A."/>
            <person name="Valas R."/>
            <person name="Veluchamy A."/>
            <person name="Ward B.J."/>
            <person name="Allen A."/>
            <person name="Barry K."/>
            <person name="Falciatore A."/>
            <person name="Ferrante M."/>
            <person name="Fortunato A.E."/>
            <person name="Gloeckner G."/>
            <person name="Gruber A."/>
            <person name="Hipkin R."/>
            <person name="Janech M."/>
            <person name="Kroth P."/>
            <person name="Leese F."/>
            <person name="Lindquist E."/>
            <person name="Lyon B.R."/>
            <person name="Martin J."/>
            <person name="Mayer C."/>
            <person name="Parker M."/>
            <person name="Quesneville H."/>
            <person name="Raymond J."/>
            <person name="Uhlig C."/>
            <person name="Valentin K.U."/>
            <person name="Worden A.Z."/>
            <person name="Armbrust E.V."/>
            <person name="Bowler C."/>
            <person name="Green B."/>
            <person name="Moulton V."/>
            <person name="Van Oosterhout C."/>
            <person name="Grigoriev I."/>
        </authorList>
    </citation>
    <scope>NUCLEOTIDE SEQUENCE [LARGE SCALE GENOMIC DNA]</scope>
    <source>
        <strain evidence="9 10">CCMP1102</strain>
    </source>
</reference>
<dbReference type="GO" id="GO:0090560">
    <property type="term" value="F:2-(3-amino-3-carboxypropyl)histidine synthase activity"/>
    <property type="evidence" value="ECO:0007669"/>
    <property type="project" value="InterPro"/>
</dbReference>
<feature type="compositionally biased region" description="Low complexity" evidence="8">
    <location>
        <begin position="385"/>
        <end position="398"/>
    </location>
</feature>
<evidence type="ECO:0000256" key="2">
    <source>
        <dbReference type="ARBA" id="ARBA00005156"/>
    </source>
</evidence>
<dbReference type="InterPro" id="IPR042263">
    <property type="entry name" value="DPH1/DPH2_1"/>
</dbReference>
<dbReference type="Pfam" id="PF01866">
    <property type="entry name" value="Diphthamide_syn"/>
    <property type="match status" value="2"/>
</dbReference>